<proteinExistence type="predicted"/>
<keyword evidence="2" id="KW-1185">Reference proteome</keyword>
<evidence type="ECO:0000313" key="1">
    <source>
        <dbReference type="EMBL" id="PWN06469.1"/>
    </source>
</evidence>
<reference evidence="1 2" key="1">
    <citation type="submission" date="2018-05" db="EMBL/GenBank/DDBJ databases">
        <title>Rhodohalobacter halophilus gen. nov., sp. nov., a moderately halophilic member of the family Balneolaceae.</title>
        <authorList>
            <person name="Liu Z.-W."/>
        </authorList>
    </citation>
    <scope>NUCLEOTIDE SEQUENCE [LARGE SCALE GENOMIC DNA]</scope>
    <source>
        <strain evidence="1 2">8A47</strain>
    </source>
</reference>
<sequence>MLGWAHIQLDNVTQEERNKVFEALLWYCEQDTLAIVMIFQYWESLMNKEMNTDIRRLLNYCAENGRVCPMPHKWKQLYELLPNTKRKLNGGFDPPAPLILSAWHHSSNFQKIMRLKEHIEWAVEQGSLETIAQYLYSLDEEDWFYQNH</sequence>
<protein>
    <submittedName>
        <fullName evidence="1">Uncharacterized protein</fullName>
    </submittedName>
</protein>
<dbReference type="EMBL" id="QGGB01000006">
    <property type="protein sequence ID" value="PWN06469.1"/>
    <property type="molecule type" value="Genomic_DNA"/>
</dbReference>
<evidence type="ECO:0000313" key="2">
    <source>
        <dbReference type="Proteomes" id="UP000245533"/>
    </source>
</evidence>
<accession>A0A316TSZ8</accession>
<dbReference type="Proteomes" id="UP000245533">
    <property type="component" value="Unassembled WGS sequence"/>
</dbReference>
<dbReference type="AlphaFoldDB" id="A0A316TSZ8"/>
<name>A0A316TSZ8_9BACT</name>
<gene>
    <name evidence="1" type="ORF">DDZ15_08060</name>
</gene>
<organism evidence="1 2">
    <name type="scientific">Rhodohalobacter mucosus</name>
    <dbReference type="NCBI Taxonomy" id="2079485"/>
    <lineage>
        <taxon>Bacteria</taxon>
        <taxon>Pseudomonadati</taxon>
        <taxon>Balneolota</taxon>
        <taxon>Balneolia</taxon>
        <taxon>Balneolales</taxon>
        <taxon>Balneolaceae</taxon>
        <taxon>Rhodohalobacter</taxon>
    </lineage>
</organism>
<comment type="caution">
    <text evidence="1">The sequence shown here is derived from an EMBL/GenBank/DDBJ whole genome shotgun (WGS) entry which is preliminary data.</text>
</comment>